<comment type="caution">
    <text evidence="3">The sequence shown here is derived from an EMBL/GenBank/DDBJ whole genome shotgun (WGS) entry which is preliminary data.</text>
</comment>
<sequence>MRRSAAPPRLDDLDRRLGHALQLDGRAAFSRIAEVLGVSDQTVARRWAKLRATGSMRVLGLTEPDVLGETVWLVRVSTTPDAAVPLAEALARRTDTSWVGLMAGGTEVSVVARSGSGRSRDGGEALLLRELPRTPRVLAVTAYCRLHQFFGGAEGLILKSGMLSPEQVAALSPPAPRPPAEPVRLTAEDERLLAVLAQDGRTPVPELVAATGWSASTVRRRMAELRASGVLYFDVEYATHVFDNGLRAAVLLSVPPAKLHATGQALAAHPQVAFACATTGPANLFLTVVVKDSEALYAYLTGPVAELPDVQHVESYPLVRTLKGPGPLPPGPVRG</sequence>
<evidence type="ECO:0000313" key="3">
    <source>
        <dbReference type="EMBL" id="TGG81413.1"/>
    </source>
</evidence>
<dbReference type="Gene3D" id="1.10.10.10">
    <property type="entry name" value="Winged helix-like DNA-binding domain superfamily/Winged helix DNA-binding domain"/>
    <property type="match status" value="2"/>
</dbReference>
<dbReference type="RefSeq" id="WP_037612060.1">
    <property type="nucleotide sequence ID" value="NZ_BNEJ01000020.1"/>
</dbReference>
<feature type="domain" description="Transcription regulator AsnC/Lrp ligand binding" evidence="1">
    <location>
        <begin position="250"/>
        <end position="319"/>
    </location>
</feature>
<gene>
    <name evidence="3" type="ORF">D8771_18450</name>
</gene>
<evidence type="ECO:0000313" key="4">
    <source>
        <dbReference type="Proteomes" id="UP000298111"/>
    </source>
</evidence>
<dbReference type="SUPFAM" id="SSF46785">
    <property type="entry name" value="Winged helix' DNA-binding domain"/>
    <property type="match status" value="2"/>
</dbReference>
<dbReference type="PRINTS" id="PR00033">
    <property type="entry name" value="HTHASNC"/>
</dbReference>
<dbReference type="SMART" id="SM00344">
    <property type="entry name" value="HTH_ASNC"/>
    <property type="match status" value="2"/>
</dbReference>
<dbReference type="GO" id="GO:0043200">
    <property type="term" value="P:response to amino acid"/>
    <property type="evidence" value="ECO:0007669"/>
    <property type="project" value="TreeGrafter"/>
</dbReference>
<dbReference type="InterPro" id="IPR036390">
    <property type="entry name" value="WH_DNA-bd_sf"/>
</dbReference>
<feature type="domain" description="HTH asnC-type" evidence="2">
    <location>
        <begin position="10"/>
        <end position="51"/>
    </location>
</feature>
<dbReference type="Gene3D" id="3.30.70.920">
    <property type="match status" value="1"/>
</dbReference>
<dbReference type="InterPro" id="IPR019888">
    <property type="entry name" value="Tscrpt_reg_AsnC-like"/>
</dbReference>
<dbReference type="Pfam" id="PF01037">
    <property type="entry name" value="AsnC_trans_reg"/>
    <property type="match status" value="1"/>
</dbReference>
<dbReference type="Pfam" id="PF13404">
    <property type="entry name" value="HTH_AsnC-type"/>
    <property type="match status" value="2"/>
</dbReference>
<dbReference type="PANTHER" id="PTHR30154">
    <property type="entry name" value="LEUCINE-RESPONSIVE REGULATORY PROTEIN"/>
    <property type="match status" value="1"/>
</dbReference>
<feature type="domain" description="HTH asnC-type" evidence="2">
    <location>
        <begin position="189"/>
        <end position="226"/>
    </location>
</feature>
<dbReference type="InterPro" id="IPR036388">
    <property type="entry name" value="WH-like_DNA-bd_sf"/>
</dbReference>
<dbReference type="Proteomes" id="UP000298111">
    <property type="component" value="Unassembled WGS sequence"/>
</dbReference>
<name>A0A6C1CDP0_9ACTN</name>
<dbReference type="InterPro" id="IPR011008">
    <property type="entry name" value="Dimeric_a/b-barrel"/>
</dbReference>
<dbReference type="SUPFAM" id="SSF54909">
    <property type="entry name" value="Dimeric alpha+beta barrel"/>
    <property type="match status" value="1"/>
</dbReference>
<dbReference type="AlphaFoldDB" id="A0A6C1CDP0"/>
<dbReference type="PANTHER" id="PTHR30154:SF34">
    <property type="entry name" value="TRANSCRIPTIONAL REGULATOR AZLB"/>
    <property type="match status" value="1"/>
</dbReference>
<dbReference type="InterPro" id="IPR000485">
    <property type="entry name" value="AsnC-type_HTH_dom"/>
</dbReference>
<protein>
    <submittedName>
        <fullName evidence="3">AsnC family transcriptional regulator</fullName>
    </submittedName>
</protein>
<accession>A0A6C1CDP0</accession>
<dbReference type="GeneID" id="75182661"/>
<evidence type="ECO:0000259" key="2">
    <source>
        <dbReference type="Pfam" id="PF13404"/>
    </source>
</evidence>
<dbReference type="GO" id="GO:0043565">
    <property type="term" value="F:sequence-specific DNA binding"/>
    <property type="evidence" value="ECO:0007669"/>
    <property type="project" value="InterPro"/>
</dbReference>
<organism evidence="3 4">
    <name type="scientific">Streptomyces albus</name>
    <dbReference type="NCBI Taxonomy" id="1888"/>
    <lineage>
        <taxon>Bacteria</taxon>
        <taxon>Bacillati</taxon>
        <taxon>Actinomycetota</taxon>
        <taxon>Actinomycetes</taxon>
        <taxon>Kitasatosporales</taxon>
        <taxon>Streptomycetaceae</taxon>
        <taxon>Streptomyces</taxon>
    </lineage>
</organism>
<dbReference type="GO" id="GO:0005829">
    <property type="term" value="C:cytosol"/>
    <property type="evidence" value="ECO:0007669"/>
    <property type="project" value="TreeGrafter"/>
</dbReference>
<dbReference type="EMBL" id="RCIY01000065">
    <property type="protein sequence ID" value="TGG81413.1"/>
    <property type="molecule type" value="Genomic_DNA"/>
</dbReference>
<proteinExistence type="predicted"/>
<dbReference type="InterPro" id="IPR019887">
    <property type="entry name" value="Tscrpt_reg_AsnC/Lrp_C"/>
</dbReference>
<reference evidence="3 4" key="1">
    <citation type="submission" date="2018-10" db="EMBL/GenBank/DDBJ databases">
        <title>Isolation of pseudouridimycin from Streptomyces albus DSM 40763.</title>
        <authorList>
            <person name="Rosenqvist P."/>
            <person name="Metsae-Ketelae M."/>
            <person name="Virta P."/>
        </authorList>
    </citation>
    <scope>NUCLEOTIDE SEQUENCE [LARGE SCALE GENOMIC DNA]</scope>
    <source>
        <strain evidence="3 4">DSM 40763</strain>
    </source>
</reference>
<evidence type="ECO:0000259" key="1">
    <source>
        <dbReference type="Pfam" id="PF01037"/>
    </source>
</evidence>